<keyword evidence="3 6" id="KW-0812">Transmembrane</keyword>
<feature type="transmembrane region" description="Helical" evidence="6">
    <location>
        <begin position="420"/>
        <end position="446"/>
    </location>
</feature>
<comment type="caution">
    <text evidence="7">The sequence shown here is derived from an EMBL/GenBank/DDBJ whole genome shotgun (WGS) entry which is preliminary data.</text>
</comment>
<feature type="transmembrane region" description="Helical" evidence="6">
    <location>
        <begin position="17"/>
        <end position="39"/>
    </location>
</feature>
<evidence type="ECO:0000313" key="7">
    <source>
        <dbReference type="EMBL" id="MET3557561.1"/>
    </source>
</evidence>
<feature type="transmembrane region" description="Helical" evidence="6">
    <location>
        <begin position="174"/>
        <end position="193"/>
    </location>
</feature>
<feature type="transmembrane region" description="Helical" evidence="6">
    <location>
        <begin position="499"/>
        <end position="520"/>
    </location>
</feature>
<dbReference type="InterPro" id="IPR002797">
    <property type="entry name" value="Polysacc_synth"/>
</dbReference>
<proteinExistence type="predicted"/>
<feature type="transmembrane region" description="Helical" evidence="6">
    <location>
        <begin position="339"/>
        <end position="361"/>
    </location>
</feature>
<dbReference type="Pfam" id="PF01943">
    <property type="entry name" value="Polysacc_synt"/>
    <property type="match status" value="1"/>
</dbReference>
<dbReference type="CDD" id="cd13124">
    <property type="entry name" value="MATE_SpoVB_like"/>
    <property type="match status" value="1"/>
</dbReference>
<organism evidence="7 8">
    <name type="scientific">Streptococcus rupicaprae</name>
    <dbReference type="NCBI Taxonomy" id="759619"/>
    <lineage>
        <taxon>Bacteria</taxon>
        <taxon>Bacillati</taxon>
        <taxon>Bacillota</taxon>
        <taxon>Bacilli</taxon>
        <taxon>Lactobacillales</taxon>
        <taxon>Streptococcaceae</taxon>
        <taxon>Streptococcus</taxon>
    </lineage>
</organism>
<evidence type="ECO:0000256" key="3">
    <source>
        <dbReference type="ARBA" id="ARBA00022692"/>
    </source>
</evidence>
<evidence type="ECO:0000256" key="5">
    <source>
        <dbReference type="ARBA" id="ARBA00023136"/>
    </source>
</evidence>
<name>A0ABV2FG65_9STRE</name>
<evidence type="ECO:0000256" key="1">
    <source>
        <dbReference type="ARBA" id="ARBA00004651"/>
    </source>
</evidence>
<dbReference type="InterPro" id="IPR024923">
    <property type="entry name" value="PG_synth_SpoVB"/>
</dbReference>
<feature type="transmembrane region" description="Helical" evidence="6">
    <location>
        <begin position="96"/>
        <end position="116"/>
    </location>
</feature>
<protein>
    <submittedName>
        <fullName evidence="7">O-antigen/teichoic acid export membrane protein</fullName>
    </submittedName>
</protein>
<gene>
    <name evidence="7" type="ORF">ABID29_000671</name>
</gene>
<evidence type="ECO:0000313" key="8">
    <source>
        <dbReference type="Proteomes" id="UP001549122"/>
    </source>
</evidence>
<dbReference type="Proteomes" id="UP001549122">
    <property type="component" value="Unassembled WGS sequence"/>
</dbReference>
<evidence type="ECO:0000256" key="2">
    <source>
        <dbReference type="ARBA" id="ARBA00022475"/>
    </source>
</evidence>
<feature type="transmembrane region" description="Helical" evidence="6">
    <location>
        <begin position="373"/>
        <end position="400"/>
    </location>
</feature>
<keyword evidence="5 6" id="KW-0472">Membrane</keyword>
<keyword evidence="4 6" id="KW-1133">Transmembrane helix</keyword>
<dbReference type="InterPro" id="IPR050833">
    <property type="entry name" value="Poly_Biosynth_Transport"/>
</dbReference>
<feature type="transmembrane region" description="Helical" evidence="6">
    <location>
        <begin position="199"/>
        <end position="219"/>
    </location>
</feature>
<evidence type="ECO:0000256" key="4">
    <source>
        <dbReference type="ARBA" id="ARBA00022989"/>
    </source>
</evidence>
<comment type="subcellular location">
    <subcellularLocation>
        <location evidence="1">Cell membrane</location>
        <topology evidence="1">Multi-pass membrane protein</topology>
    </subcellularLocation>
</comment>
<dbReference type="PANTHER" id="PTHR30250">
    <property type="entry name" value="PST FAMILY PREDICTED COLANIC ACID TRANSPORTER"/>
    <property type="match status" value="1"/>
</dbReference>
<dbReference type="PANTHER" id="PTHR30250:SF21">
    <property type="entry name" value="LIPID II FLIPPASE MURJ"/>
    <property type="match status" value="1"/>
</dbReference>
<feature type="transmembrane region" description="Helical" evidence="6">
    <location>
        <begin position="467"/>
        <end position="487"/>
    </location>
</feature>
<feature type="transmembrane region" description="Helical" evidence="6">
    <location>
        <begin position="300"/>
        <end position="319"/>
    </location>
</feature>
<dbReference type="RefSeq" id="WP_354364386.1">
    <property type="nucleotide sequence ID" value="NZ_JBEPLO010000005.1"/>
</dbReference>
<reference evidence="7 8" key="1">
    <citation type="submission" date="2024-06" db="EMBL/GenBank/DDBJ databases">
        <title>Genomic Encyclopedia of Type Strains, Phase IV (KMG-IV): sequencing the most valuable type-strain genomes for metagenomic binning, comparative biology and taxonomic classification.</title>
        <authorList>
            <person name="Goeker M."/>
        </authorList>
    </citation>
    <scope>NUCLEOTIDE SEQUENCE [LARGE SCALE GENOMIC DNA]</scope>
    <source>
        <strain evidence="7 8">DSM 28303</strain>
    </source>
</reference>
<feature type="transmembrane region" description="Helical" evidence="6">
    <location>
        <begin position="136"/>
        <end position="153"/>
    </location>
</feature>
<feature type="transmembrane region" description="Helical" evidence="6">
    <location>
        <begin position="51"/>
        <end position="75"/>
    </location>
</feature>
<keyword evidence="8" id="KW-1185">Reference proteome</keyword>
<keyword evidence="2" id="KW-1003">Cell membrane</keyword>
<dbReference type="EMBL" id="JBEPLO010000005">
    <property type="protein sequence ID" value="MET3557561.1"/>
    <property type="molecule type" value="Genomic_DNA"/>
</dbReference>
<evidence type="ECO:0000256" key="6">
    <source>
        <dbReference type="SAM" id="Phobius"/>
    </source>
</evidence>
<accession>A0ABV2FG65</accession>
<sequence>MSNQAVTQQDQMVRGTLWLTVGNFASRLMGALYVIPWLIWMGEHSHQANALFSMGYTIYAIFLNMSTAGINVAVAKQIAKYNSMGKPAMSFKLIRVALTFMMGLGLFFGALMYLGAPLFAKMSGVEVELVPVMRSLSWAVLIFPAMSIVRGIFQGLNTMKPYAMSQVAEQLIRLIWMLLTTFFIMQVGSGDYVKAVTQSTFAAFVGMLASVAVLVYYLWQADLIKPILETPASSEPIDSRAVLLETVKEAIPFIVTGAAIQIFQLIDQFTFINTMSLLTDWTQAELEVLFSYFSANPNKIFMILISVATAIGGVGIPLLTENVVKGEREASAKLILNSLTMLLVFLLPAVAGTILLAKPLYTTFYGIPDNMALTLFILAMLTTLVLGIYTVLAPMLQALFENRNAVKYFLYGALVKLVLQLPLIVVFHAYGPILATAVGLAVPVVLMAKRMRQITGFDHTLLFNRGLLIVLQTLVMALLVLVVEILLNSLLPVTGRLSSMIHLAVGGAVGVGLYAVMSLATRSIDFIIGKPKADHLRARFKIK</sequence>